<dbReference type="SMART" id="SM01292">
    <property type="entry name" value="N1221"/>
    <property type="match status" value="1"/>
</dbReference>
<name>A0A8C5BDG5_GADMO</name>
<proteinExistence type="inferred from homology"/>
<evidence type="ECO:0008006" key="7">
    <source>
        <dbReference type="Google" id="ProtNLM"/>
    </source>
</evidence>
<dbReference type="PANTHER" id="PTHR13239">
    <property type="entry name" value="PROTEIN REQUIRED FOR HYPHAL ANASTOMOSIS HAM-2"/>
    <property type="match status" value="1"/>
</dbReference>
<reference evidence="5" key="1">
    <citation type="submission" date="2025-08" db="UniProtKB">
        <authorList>
            <consortium name="Ensembl"/>
        </authorList>
    </citation>
    <scope>IDENTIFICATION</scope>
</reference>
<feature type="domain" description="Far11/STRP C-terminal" evidence="4">
    <location>
        <begin position="455"/>
        <end position="819"/>
    </location>
</feature>
<evidence type="ECO:0000313" key="5">
    <source>
        <dbReference type="Ensembl" id="ENSGMOP00000044430.1"/>
    </source>
</evidence>
<evidence type="ECO:0000256" key="2">
    <source>
        <dbReference type="SAM" id="MobiDB-lite"/>
    </source>
</evidence>
<dbReference type="Pfam" id="PF07923">
    <property type="entry name" value="N1221"/>
    <property type="match status" value="1"/>
</dbReference>
<dbReference type="GO" id="GO:0007010">
    <property type="term" value="P:cytoskeleton organization"/>
    <property type="evidence" value="ECO:0007669"/>
    <property type="project" value="TreeGrafter"/>
</dbReference>
<dbReference type="AlphaFoldDB" id="A0A8C5BDG5"/>
<dbReference type="PANTHER" id="PTHR13239:SF6">
    <property type="entry name" value="STRIATIN-INTERACTING PROTEIN 2"/>
    <property type="match status" value="1"/>
</dbReference>
<evidence type="ECO:0000256" key="1">
    <source>
        <dbReference type="ARBA" id="ARBA00007062"/>
    </source>
</evidence>
<protein>
    <recommendedName>
        <fullName evidence="7">Striatin interacting protein 2</fullName>
    </recommendedName>
</protein>
<sequence length="841" mass="96712">MLCLCSKPNFKFSHWIKCMCYWVVVVLLWLFSTVCGLQSITTHLFPQGMPGLFAGQMPMRMVLVFKTLTRGQIKATAKPDHVVRSFYGPVCGALCAVRGRRWVELSVEEQRAYVMRLLDALEVTDRDKRLKVARAILYLAQGVYDECDSDVDVLYWARHNVFLLYHMGVFTALLELLNMEIDNSQACSSAVRKPAISLADSTELRVLLSIMYLMVENIRVQTEDDRPEWIAARETFRIELAAPMCSGEPFALLLFTMVTKFCSMNAPHFPMKKVLLLLWKTVLFTLGGFEELQAMKVRGRERLQLPPLPEDSIRVVRAMRAASPPASAMELIEQQQQQKRGRRSRRPLVKQDSLDTYNERDPFKNEEARDEDEDPEDSDSGIEGEVDPLDRDVIIQPPPPPPPLRPPTERLNFPKGLPWAPKVREKDIEHFLETSRNKFIGFTLGNDIDTLVGLPRPIHESVKTLKQVKPPDQYPDQYSLSPLLPLTLTGNLRLSGEEEVEETPAEILYLGMLPNLSQYVIALLKLLLAAAPTSKAKTDSINILADVLPEEMPITVLQSMKLGIDVNRHKEIIVKAISALLILLLKHFKLNHIYQFEIVSQHLVFANCIPLILKFFNQNIMSYISAKNSICVLDFPHCVVHELPELTAESLEAGDNNQFCWRNLFSCINLLRILNKLTKWKHSRTMMLVVFKSAPILKRALKVKQAMMQLYVLKLLKIQTKYLGRQWRKSNMKTMSAIYQKVRHRLNDDWAYGNDIDARPWYFQVEECDMRESIEKFNSRRYDRSRGGPAGGEFTPVDNCLQSVLGQRVELPEDFQYSYELWLEREVFSQPIQWEGLLERP</sequence>
<organism evidence="5 6">
    <name type="scientific">Gadus morhua</name>
    <name type="common">Atlantic cod</name>
    <dbReference type="NCBI Taxonomy" id="8049"/>
    <lineage>
        <taxon>Eukaryota</taxon>
        <taxon>Metazoa</taxon>
        <taxon>Chordata</taxon>
        <taxon>Craniata</taxon>
        <taxon>Vertebrata</taxon>
        <taxon>Euteleostomi</taxon>
        <taxon>Actinopterygii</taxon>
        <taxon>Neopterygii</taxon>
        <taxon>Teleostei</taxon>
        <taxon>Neoteleostei</taxon>
        <taxon>Acanthomorphata</taxon>
        <taxon>Zeiogadaria</taxon>
        <taxon>Gadariae</taxon>
        <taxon>Gadiformes</taxon>
        <taxon>Gadoidei</taxon>
        <taxon>Gadidae</taxon>
        <taxon>Gadus</taxon>
    </lineage>
</organism>
<feature type="compositionally biased region" description="Basic and acidic residues" evidence="2">
    <location>
        <begin position="357"/>
        <end position="367"/>
    </location>
</feature>
<comment type="similarity">
    <text evidence="1">Belongs to the STRIP family.</text>
</comment>
<dbReference type="Ensembl" id="ENSGMOT00000053031.1">
    <property type="protein sequence ID" value="ENSGMOP00000044430.1"/>
    <property type="gene ID" value="ENSGMOG00000001900.2"/>
</dbReference>
<feature type="domain" description="Far11/STRP N-terminal" evidence="3">
    <location>
        <begin position="41"/>
        <end position="355"/>
    </location>
</feature>
<dbReference type="OMA" id="ETDSYGW"/>
<dbReference type="InterPro" id="IPR021819">
    <property type="entry name" value="Far11/STRP_C"/>
</dbReference>
<dbReference type="GeneTree" id="ENSGT00400000022095"/>
<dbReference type="GO" id="GO:0005829">
    <property type="term" value="C:cytosol"/>
    <property type="evidence" value="ECO:0007669"/>
    <property type="project" value="TreeGrafter"/>
</dbReference>
<evidence type="ECO:0000259" key="4">
    <source>
        <dbReference type="SMART" id="SM01293"/>
    </source>
</evidence>
<accession>A0A8C5BDG5</accession>
<feature type="compositionally biased region" description="Basic residues" evidence="2">
    <location>
        <begin position="339"/>
        <end position="348"/>
    </location>
</feature>
<reference evidence="5" key="2">
    <citation type="submission" date="2025-09" db="UniProtKB">
        <authorList>
            <consortium name="Ensembl"/>
        </authorList>
    </citation>
    <scope>IDENTIFICATION</scope>
</reference>
<evidence type="ECO:0000259" key="3">
    <source>
        <dbReference type="SMART" id="SM01292"/>
    </source>
</evidence>
<feature type="compositionally biased region" description="Acidic residues" evidence="2">
    <location>
        <begin position="368"/>
        <end position="387"/>
    </location>
</feature>
<dbReference type="Proteomes" id="UP000694546">
    <property type="component" value="Chromosome 19"/>
</dbReference>
<keyword evidence="6" id="KW-1185">Reference proteome</keyword>
<dbReference type="SMART" id="SM01293">
    <property type="entry name" value="DUF3402"/>
    <property type="match status" value="1"/>
</dbReference>
<feature type="compositionally biased region" description="Pro residues" evidence="2">
    <location>
        <begin position="396"/>
        <end position="406"/>
    </location>
</feature>
<feature type="compositionally biased region" description="Low complexity" evidence="2">
    <location>
        <begin position="324"/>
        <end position="338"/>
    </location>
</feature>
<feature type="region of interest" description="Disordered" evidence="2">
    <location>
        <begin position="324"/>
        <end position="417"/>
    </location>
</feature>
<dbReference type="InterPro" id="IPR040185">
    <property type="entry name" value="Far11/STRP"/>
</dbReference>
<evidence type="ECO:0000313" key="6">
    <source>
        <dbReference type="Proteomes" id="UP000694546"/>
    </source>
</evidence>
<dbReference type="Pfam" id="PF11882">
    <property type="entry name" value="DUF3402"/>
    <property type="match status" value="1"/>
</dbReference>
<dbReference type="InterPro" id="IPR012486">
    <property type="entry name" value="Far11/STRP_N"/>
</dbReference>